<dbReference type="EMBL" id="KI546113">
    <property type="protein sequence ID" value="EST44715.1"/>
    <property type="molecule type" value="Genomic_DNA"/>
</dbReference>
<organism evidence="1">
    <name type="scientific">Spironucleus salmonicida</name>
    <dbReference type="NCBI Taxonomy" id="348837"/>
    <lineage>
        <taxon>Eukaryota</taxon>
        <taxon>Metamonada</taxon>
        <taxon>Diplomonadida</taxon>
        <taxon>Hexamitidae</taxon>
        <taxon>Hexamitinae</taxon>
        <taxon>Spironucleus</taxon>
    </lineage>
</organism>
<dbReference type="VEuPathDB" id="GiardiaDB:SS50377_25102"/>
<evidence type="ECO:0000313" key="1">
    <source>
        <dbReference type="EMBL" id="EST44715.1"/>
    </source>
</evidence>
<sequence>MIISNLWRYLKSFFVKPQILPLVGTSQLEHCPSDVFRDVMNDLLGELGIPEGPVEEQFEPEEQQELLSQEQITHIKENLALYVHDQNLMMLYVMSGGDLSEVDNCNQFDQ</sequence>
<evidence type="ECO:0000313" key="2">
    <source>
        <dbReference type="EMBL" id="KAH0572987.1"/>
    </source>
</evidence>
<dbReference type="Proteomes" id="UP000018208">
    <property type="component" value="Unassembled WGS sequence"/>
</dbReference>
<proteinExistence type="predicted"/>
<protein>
    <submittedName>
        <fullName evidence="1">Uncharacterized protein</fullName>
    </submittedName>
</protein>
<reference evidence="2" key="2">
    <citation type="submission" date="2020-12" db="EMBL/GenBank/DDBJ databases">
        <title>New Spironucleus salmonicida genome in near-complete chromosomes.</title>
        <authorList>
            <person name="Xu F."/>
            <person name="Kurt Z."/>
            <person name="Jimenez-Gonzalez A."/>
            <person name="Astvaldsson A."/>
            <person name="Andersson J.O."/>
            <person name="Svard S.G."/>
        </authorList>
    </citation>
    <scope>NUCLEOTIDE SEQUENCE</scope>
    <source>
        <strain evidence="2">ATCC 50377</strain>
    </source>
</reference>
<reference evidence="1 2" key="1">
    <citation type="journal article" date="2014" name="PLoS Genet.">
        <title>The Genome of Spironucleus salmonicida Highlights a Fish Pathogen Adapted to Fluctuating Environments.</title>
        <authorList>
            <person name="Xu F."/>
            <person name="Jerlstrom-Hultqvist J."/>
            <person name="Einarsson E."/>
            <person name="Astvaldsson A."/>
            <person name="Svard S.G."/>
            <person name="Andersson J.O."/>
        </authorList>
    </citation>
    <scope>NUCLEOTIDE SEQUENCE</scope>
    <source>
        <strain evidence="2">ATCC 50377</strain>
    </source>
</reference>
<dbReference type="EMBL" id="AUWU02000005">
    <property type="protein sequence ID" value="KAH0572987.1"/>
    <property type="molecule type" value="Genomic_DNA"/>
</dbReference>
<dbReference type="AlphaFoldDB" id="V6LJF3"/>
<keyword evidence="3" id="KW-1185">Reference proteome</keyword>
<gene>
    <name evidence="1" type="ORF">SS50377_15428</name>
    <name evidence="2" type="ORF">SS50377_25102</name>
</gene>
<accession>V6LJF3</accession>
<name>V6LJF3_9EUKA</name>
<evidence type="ECO:0000313" key="3">
    <source>
        <dbReference type="Proteomes" id="UP000018208"/>
    </source>
</evidence>